<comment type="caution">
    <text evidence="1">The sequence shown here is derived from an EMBL/GenBank/DDBJ whole genome shotgun (WGS) entry which is preliminary data.</text>
</comment>
<keyword evidence="2" id="KW-1185">Reference proteome</keyword>
<accession>A0AAN8TR94</accession>
<organism evidence="1 2">
    <name type="scientific">Solanum bulbocastanum</name>
    <name type="common">Wild potato</name>
    <dbReference type="NCBI Taxonomy" id="147425"/>
    <lineage>
        <taxon>Eukaryota</taxon>
        <taxon>Viridiplantae</taxon>
        <taxon>Streptophyta</taxon>
        <taxon>Embryophyta</taxon>
        <taxon>Tracheophyta</taxon>
        <taxon>Spermatophyta</taxon>
        <taxon>Magnoliopsida</taxon>
        <taxon>eudicotyledons</taxon>
        <taxon>Gunneridae</taxon>
        <taxon>Pentapetalae</taxon>
        <taxon>asterids</taxon>
        <taxon>lamiids</taxon>
        <taxon>Solanales</taxon>
        <taxon>Solanaceae</taxon>
        <taxon>Solanoideae</taxon>
        <taxon>Solaneae</taxon>
        <taxon>Solanum</taxon>
    </lineage>
</organism>
<sequence>MTQIGNLCTYL</sequence>
<proteinExistence type="predicted"/>
<evidence type="ECO:0000313" key="2">
    <source>
        <dbReference type="Proteomes" id="UP001371456"/>
    </source>
</evidence>
<protein>
    <submittedName>
        <fullName evidence="1">Uncharacterized protein</fullName>
    </submittedName>
</protein>
<name>A0AAN8TR94_SOLBU</name>
<reference evidence="1 2" key="1">
    <citation type="submission" date="2024-02" db="EMBL/GenBank/DDBJ databases">
        <title>de novo genome assembly of Solanum bulbocastanum strain 11H21.</title>
        <authorList>
            <person name="Hosaka A.J."/>
        </authorList>
    </citation>
    <scope>NUCLEOTIDE SEQUENCE [LARGE SCALE GENOMIC DNA]</scope>
    <source>
        <tissue evidence="1">Young leaves</tissue>
    </source>
</reference>
<dbReference type="EMBL" id="JBANQN010000004">
    <property type="protein sequence ID" value="KAK6792440.1"/>
    <property type="molecule type" value="Genomic_DNA"/>
</dbReference>
<evidence type="ECO:0000313" key="1">
    <source>
        <dbReference type="EMBL" id="KAK6792440.1"/>
    </source>
</evidence>
<dbReference type="Proteomes" id="UP001371456">
    <property type="component" value="Unassembled WGS sequence"/>
</dbReference>
<gene>
    <name evidence="1" type="ORF">RDI58_011521</name>
</gene>